<reference evidence="2 3" key="1">
    <citation type="submission" date="2023-09" db="EMBL/GenBank/DDBJ databases">
        <title>Nesidiocoris tenuis whole genome shotgun sequence.</title>
        <authorList>
            <person name="Shibata T."/>
            <person name="Shimoda M."/>
            <person name="Kobayashi T."/>
            <person name="Uehara T."/>
        </authorList>
    </citation>
    <scope>NUCLEOTIDE SEQUENCE [LARGE SCALE GENOMIC DNA]</scope>
    <source>
        <strain evidence="2 3">Japan</strain>
    </source>
</reference>
<evidence type="ECO:0000313" key="3">
    <source>
        <dbReference type="Proteomes" id="UP001307889"/>
    </source>
</evidence>
<evidence type="ECO:0000313" key="2">
    <source>
        <dbReference type="EMBL" id="BES97770.1"/>
    </source>
</evidence>
<sequence length="80" mass="9009">MGKTQVGSSDDTRLPLSSQQMKTNVNTSLPSTHVHRMVVKRLFGASLTHPSVAMSTTKTEPGNLSAQDELRMLHWKFEWR</sequence>
<organism evidence="2 3">
    <name type="scientific">Nesidiocoris tenuis</name>
    <dbReference type="NCBI Taxonomy" id="355587"/>
    <lineage>
        <taxon>Eukaryota</taxon>
        <taxon>Metazoa</taxon>
        <taxon>Ecdysozoa</taxon>
        <taxon>Arthropoda</taxon>
        <taxon>Hexapoda</taxon>
        <taxon>Insecta</taxon>
        <taxon>Pterygota</taxon>
        <taxon>Neoptera</taxon>
        <taxon>Paraneoptera</taxon>
        <taxon>Hemiptera</taxon>
        <taxon>Heteroptera</taxon>
        <taxon>Panheteroptera</taxon>
        <taxon>Cimicomorpha</taxon>
        <taxon>Miridae</taxon>
        <taxon>Dicyphina</taxon>
        <taxon>Nesidiocoris</taxon>
    </lineage>
</organism>
<protein>
    <submittedName>
        <fullName evidence="2">Uncharacterized protein</fullName>
    </submittedName>
</protein>
<evidence type="ECO:0000256" key="1">
    <source>
        <dbReference type="SAM" id="MobiDB-lite"/>
    </source>
</evidence>
<feature type="region of interest" description="Disordered" evidence="1">
    <location>
        <begin position="1"/>
        <end position="29"/>
    </location>
</feature>
<accession>A0ABN7B3L0</accession>
<dbReference type="EMBL" id="AP028916">
    <property type="protein sequence ID" value="BES97770.1"/>
    <property type="molecule type" value="Genomic_DNA"/>
</dbReference>
<name>A0ABN7B3L0_9HEMI</name>
<dbReference type="Proteomes" id="UP001307889">
    <property type="component" value="Chromosome 8"/>
</dbReference>
<keyword evidence="3" id="KW-1185">Reference proteome</keyword>
<proteinExistence type="predicted"/>
<gene>
    <name evidence="2" type="ORF">NTJ_10584</name>
</gene>